<name>A0A4Y6U916_9PROT</name>
<dbReference type="InterPro" id="IPR054480">
    <property type="entry name" value="AHAS_small-like_ACT"/>
</dbReference>
<gene>
    <name evidence="14" type="primary">serA</name>
    <name evidence="14" type="ORF">E3E12_06975</name>
</gene>
<dbReference type="PANTHER" id="PTHR43761:SF1">
    <property type="entry name" value="D-ISOMER SPECIFIC 2-HYDROXYACID DEHYDROGENASE CATALYTIC DOMAIN-CONTAINING PROTEIN-RELATED"/>
    <property type="match status" value="1"/>
</dbReference>
<evidence type="ECO:0000259" key="13">
    <source>
        <dbReference type="PROSITE" id="PS51671"/>
    </source>
</evidence>
<dbReference type="InterPro" id="IPR045865">
    <property type="entry name" value="ACT-like_dom_sf"/>
</dbReference>
<dbReference type="InterPro" id="IPR006140">
    <property type="entry name" value="D-isomer_DH_NAD-bd"/>
</dbReference>
<dbReference type="Pfam" id="PF00389">
    <property type="entry name" value="2-Hacid_dh"/>
    <property type="match status" value="1"/>
</dbReference>
<keyword evidence="8" id="KW-0520">NAD</keyword>
<evidence type="ECO:0000256" key="6">
    <source>
        <dbReference type="ARBA" id="ARBA00021582"/>
    </source>
</evidence>
<dbReference type="EC" id="1.1.1.399" evidence="4"/>
<evidence type="ECO:0000313" key="15">
    <source>
        <dbReference type="Proteomes" id="UP000318709"/>
    </source>
</evidence>
<dbReference type="Pfam" id="PF22629">
    <property type="entry name" value="ACT_AHAS_ss"/>
    <property type="match status" value="1"/>
</dbReference>
<dbReference type="SUPFAM" id="SSF52283">
    <property type="entry name" value="Formate/glycerate dehydrogenase catalytic domain-like"/>
    <property type="match status" value="1"/>
</dbReference>
<dbReference type="GO" id="GO:0051287">
    <property type="term" value="F:NAD binding"/>
    <property type="evidence" value="ECO:0007669"/>
    <property type="project" value="InterPro"/>
</dbReference>
<dbReference type="GO" id="GO:0006564">
    <property type="term" value="P:L-serine biosynthetic process"/>
    <property type="evidence" value="ECO:0007669"/>
    <property type="project" value="UniProtKB-ARBA"/>
</dbReference>
<dbReference type="InterPro" id="IPR036291">
    <property type="entry name" value="NAD(P)-bd_dom_sf"/>
</dbReference>
<protein>
    <recommendedName>
        <fullName evidence="6">D-3-phosphoglycerate dehydrogenase</fullName>
        <ecNumber evidence="4">1.1.1.399</ecNumber>
        <ecNumber evidence="5">1.1.1.95</ecNumber>
    </recommendedName>
    <alternativeName>
        <fullName evidence="9">2-oxoglutarate reductase</fullName>
    </alternativeName>
</protein>
<evidence type="ECO:0000256" key="10">
    <source>
        <dbReference type="ARBA" id="ARBA00048126"/>
    </source>
</evidence>
<dbReference type="RefSeq" id="WP_141443671.1">
    <property type="nucleotide sequence ID" value="NZ_CP038231.1"/>
</dbReference>
<dbReference type="CDD" id="cd04901">
    <property type="entry name" value="ACT_3PGDH"/>
    <property type="match status" value="1"/>
</dbReference>
<dbReference type="GO" id="GO:0047545">
    <property type="term" value="F:(S)-2-hydroxyglutarate dehydrogenase activity"/>
    <property type="evidence" value="ECO:0007669"/>
    <property type="project" value="UniProtKB-ARBA"/>
</dbReference>
<dbReference type="InterPro" id="IPR050418">
    <property type="entry name" value="D-iso_2-hydroxyacid_DH_PdxB"/>
</dbReference>
<dbReference type="Proteomes" id="UP000318709">
    <property type="component" value="Chromosome"/>
</dbReference>
<evidence type="ECO:0000313" key="14">
    <source>
        <dbReference type="EMBL" id="QDH13963.1"/>
    </source>
</evidence>
<evidence type="ECO:0000256" key="11">
    <source>
        <dbReference type="ARBA" id="ARBA00048731"/>
    </source>
</evidence>
<dbReference type="InterPro" id="IPR029752">
    <property type="entry name" value="D-isomer_DH_CS1"/>
</dbReference>
<evidence type="ECO:0000256" key="7">
    <source>
        <dbReference type="ARBA" id="ARBA00023002"/>
    </source>
</evidence>
<evidence type="ECO:0000256" key="9">
    <source>
        <dbReference type="ARBA" id="ARBA00030455"/>
    </source>
</evidence>
<comment type="function">
    <text evidence="1">Catalyzes the reversible oxidation of 3-phospho-D-glycerate to 3-phosphonooxypyruvate, the first step of the phosphorylated L-serine biosynthesis pathway. Also catalyzes the reversible oxidation of 2-hydroxyglutarate to 2-oxoglutarate.</text>
</comment>
<dbReference type="InterPro" id="IPR029753">
    <property type="entry name" value="D-isomer_DH_CS"/>
</dbReference>
<evidence type="ECO:0000256" key="3">
    <source>
        <dbReference type="ARBA" id="ARBA00005854"/>
    </source>
</evidence>
<evidence type="ECO:0000256" key="12">
    <source>
        <dbReference type="RuleBase" id="RU003719"/>
    </source>
</evidence>
<evidence type="ECO:0000256" key="5">
    <source>
        <dbReference type="ARBA" id="ARBA00013143"/>
    </source>
</evidence>
<dbReference type="PROSITE" id="PS00065">
    <property type="entry name" value="D_2_HYDROXYACID_DH_1"/>
    <property type="match status" value="1"/>
</dbReference>
<dbReference type="InterPro" id="IPR002912">
    <property type="entry name" value="ACT_dom"/>
</dbReference>
<dbReference type="PROSITE" id="PS00670">
    <property type="entry name" value="D_2_HYDROXYACID_DH_2"/>
    <property type="match status" value="1"/>
</dbReference>
<dbReference type="InterPro" id="IPR006139">
    <property type="entry name" value="D-isomer_2_OHA_DH_cat_dom"/>
</dbReference>
<keyword evidence="15" id="KW-1185">Reference proteome</keyword>
<proteinExistence type="inferred from homology"/>
<dbReference type="CDD" id="cd12176">
    <property type="entry name" value="PGDH_3"/>
    <property type="match status" value="1"/>
</dbReference>
<dbReference type="EMBL" id="CP038231">
    <property type="protein sequence ID" value="QDH13963.1"/>
    <property type="molecule type" value="Genomic_DNA"/>
</dbReference>
<dbReference type="PROSITE" id="PS51671">
    <property type="entry name" value="ACT"/>
    <property type="match status" value="1"/>
</dbReference>
<keyword evidence="7 12" id="KW-0560">Oxidoreductase</keyword>
<dbReference type="SUPFAM" id="SSF51735">
    <property type="entry name" value="NAD(P)-binding Rossmann-fold domains"/>
    <property type="match status" value="1"/>
</dbReference>
<dbReference type="PANTHER" id="PTHR43761">
    <property type="entry name" value="D-ISOMER SPECIFIC 2-HYDROXYACID DEHYDROGENASE FAMILY PROTEIN (AFU_ORTHOLOGUE AFUA_1G13630)"/>
    <property type="match status" value="1"/>
</dbReference>
<comment type="similarity">
    <text evidence="3 12">Belongs to the D-isomer specific 2-hydroxyacid dehydrogenase family.</text>
</comment>
<dbReference type="SUPFAM" id="SSF55021">
    <property type="entry name" value="ACT-like"/>
    <property type="match status" value="1"/>
</dbReference>
<dbReference type="EC" id="1.1.1.95" evidence="5"/>
<comment type="pathway">
    <text evidence="2">Amino-acid biosynthesis; L-serine biosynthesis; L-serine from 3-phospho-D-glycerate: step 1/3.</text>
</comment>
<evidence type="ECO:0000256" key="1">
    <source>
        <dbReference type="ARBA" id="ARBA00003800"/>
    </source>
</evidence>
<dbReference type="AlphaFoldDB" id="A0A4Y6U916"/>
<reference evidence="14 15" key="1">
    <citation type="submission" date="2019-03" db="EMBL/GenBank/DDBJ databases">
        <title>The complete genome sequence of Swingsia_sp. F3b2 LMG30590(T).</title>
        <authorList>
            <person name="Chua K.-O."/>
            <person name="Chan K.-G."/>
            <person name="See-Too W.-S."/>
        </authorList>
    </citation>
    <scope>NUCLEOTIDE SEQUENCE [LARGE SCALE GENOMIC DNA]</scope>
    <source>
        <strain evidence="14 15">F3b2</strain>
    </source>
</reference>
<evidence type="ECO:0000256" key="8">
    <source>
        <dbReference type="ARBA" id="ARBA00023027"/>
    </source>
</evidence>
<organism evidence="14 15">
    <name type="scientific">Formicincola oecophyllae</name>
    <dbReference type="NCBI Taxonomy" id="2558361"/>
    <lineage>
        <taxon>Bacteria</taxon>
        <taxon>Pseudomonadati</taxon>
        <taxon>Pseudomonadota</taxon>
        <taxon>Alphaproteobacteria</taxon>
        <taxon>Acetobacterales</taxon>
        <taxon>Acetobacteraceae</taxon>
        <taxon>Formicincola</taxon>
    </lineage>
</organism>
<dbReference type="OrthoDB" id="9793626at2"/>
<dbReference type="Pfam" id="PF02826">
    <property type="entry name" value="2-Hacid_dh_C"/>
    <property type="match status" value="1"/>
</dbReference>
<dbReference type="Gene3D" id="3.40.50.720">
    <property type="entry name" value="NAD(P)-binding Rossmann-like Domain"/>
    <property type="match status" value="2"/>
</dbReference>
<dbReference type="FunFam" id="3.40.50.720:FF:000041">
    <property type="entry name" value="D-3-phosphoglycerate dehydrogenase"/>
    <property type="match status" value="1"/>
</dbReference>
<dbReference type="GO" id="GO:0004617">
    <property type="term" value="F:phosphoglycerate dehydrogenase activity"/>
    <property type="evidence" value="ECO:0007669"/>
    <property type="project" value="UniProtKB-EC"/>
</dbReference>
<dbReference type="PROSITE" id="PS00671">
    <property type="entry name" value="D_2_HYDROXYACID_DH_3"/>
    <property type="match status" value="1"/>
</dbReference>
<evidence type="ECO:0000256" key="4">
    <source>
        <dbReference type="ARBA" id="ARBA00013001"/>
    </source>
</evidence>
<comment type="catalytic activity">
    <reaction evidence="11">
        <text>(2R)-3-phosphoglycerate + NAD(+) = 3-phosphooxypyruvate + NADH + H(+)</text>
        <dbReference type="Rhea" id="RHEA:12641"/>
        <dbReference type="ChEBI" id="CHEBI:15378"/>
        <dbReference type="ChEBI" id="CHEBI:18110"/>
        <dbReference type="ChEBI" id="CHEBI:57540"/>
        <dbReference type="ChEBI" id="CHEBI:57945"/>
        <dbReference type="ChEBI" id="CHEBI:58272"/>
        <dbReference type="EC" id="1.1.1.95"/>
    </reaction>
</comment>
<feature type="domain" description="ACT" evidence="13">
    <location>
        <begin position="345"/>
        <end position="420"/>
    </location>
</feature>
<dbReference type="KEGG" id="swf:E3E12_06975"/>
<evidence type="ECO:0000256" key="2">
    <source>
        <dbReference type="ARBA" id="ARBA00005216"/>
    </source>
</evidence>
<sequence>MTNRPQPQLSLPKNKIRVLLLEGVHPSAIEALAEQGYHEVRTLKGALEGDALKEALAGVHLLGIRSRTKMTREVIEAADRLIAIGCFCIGTNQVDLEAARGAGVPVFNAPYANTRSVAELTMGEAMLLLRRVPSRSAGAHQGRWDKSAAHSHEVRGKTLGIVGYGSIGSQVSILAEAMGMNVLYYDIAPKLPHGNAQATRSLEELLRESDIVTLHVPELPTTRNMISEREIRLMKPGAILINNARGSIVDVEAEARALAEGHLLGAAADVFPVEPKNASTPFESPLQGCDNVILTPHIGASTLEAQERIGQEVARKLATYSDIGATLGAVNFPEVQLPARPEGMRFMHVHQNRPGILRQVNDVMAETGCNVTAQYLQTDGGIGYVVVEATLGAGTGEGDVLARLGQLEGTIRTRLIRAAG</sequence>
<dbReference type="NCBIfam" id="NF008759">
    <property type="entry name" value="PRK11790.1"/>
    <property type="match status" value="1"/>
</dbReference>
<dbReference type="Gene3D" id="3.30.70.260">
    <property type="match status" value="1"/>
</dbReference>
<comment type="catalytic activity">
    <reaction evidence="10">
        <text>(R)-2-hydroxyglutarate + NAD(+) = 2-oxoglutarate + NADH + H(+)</text>
        <dbReference type="Rhea" id="RHEA:49612"/>
        <dbReference type="ChEBI" id="CHEBI:15378"/>
        <dbReference type="ChEBI" id="CHEBI:15801"/>
        <dbReference type="ChEBI" id="CHEBI:16810"/>
        <dbReference type="ChEBI" id="CHEBI:57540"/>
        <dbReference type="ChEBI" id="CHEBI:57945"/>
        <dbReference type="EC" id="1.1.1.399"/>
    </reaction>
</comment>
<dbReference type="UniPathway" id="UPA00135">
    <property type="reaction ID" value="UER00196"/>
</dbReference>
<accession>A0A4Y6U916</accession>